<name>A0A9D3SD62_9TELE</name>
<reference evidence="1 2" key="1">
    <citation type="submission" date="2021-06" db="EMBL/GenBank/DDBJ databases">
        <title>Chromosome-level genome assembly of the red-tail catfish (Hemibagrus wyckioides).</title>
        <authorList>
            <person name="Shao F."/>
        </authorList>
    </citation>
    <scope>NUCLEOTIDE SEQUENCE [LARGE SCALE GENOMIC DNA]</scope>
    <source>
        <strain evidence="1">EC202008001</strain>
        <tissue evidence="1">Blood</tissue>
    </source>
</reference>
<keyword evidence="2" id="KW-1185">Reference proteome</keyword>
<proteinExistence type="predicted"/>
<organism evidence="1 2">
    <name type="scientific">Hemibagrus wyckioides</name>
    <dbReference type="NCBI Taxonomy" id="337641"/>
    <lineage>
        <taxon>Eukaryota</taxon>
        <taxon>Metazoa</taxon>
        <taxon>Chordata</taxon>
        <taxon>Craniata</taxon>
        <taxon>Vertebrata</taxon>
        <taxon>Euteleostomi</taxon>
        <taxon>Actinopterygii</taxon>
        <taxon>Neopterygii</taxon>
        <taxon>Teleostei</taxon>
        <taxon>Ostariophysi</taxon>
        <taxon>Siluriformes</taxon>
        <taxon>Bagridae</taxon>
        <taxon>Hemibagrus</taxon>
    </lineage>
</organism>
<evidence type="ECO:0000313" key="2">
    <source>
        <dbReference type="Proteomes" id="UP000824219"/>
    </source>
</evidence>
<gene>
    <name evidence="1" type="ORF">KOW79_021601</name>
</gene>
<evidence type="ECO:0000313" key="1">
    <source>
        <dbReference type="EMBL" id="KAG7315513.1"/>
    </source>
</evidence>
<sequence length="86" mass="9482">MLRNSRCPPSHDTTVIEPILQLLPTEPHEEPSAVILPLDAGELISAWCNIQFLSAQASISQFKDTVQKETCTKGLKVCRVNPAPKE</sequence>
<dbReference type="AlphaFoldDB" id="A0A9D3SD62"/>
<protein>
    <submittedName>
        <fullName evidence="1">Uncharacterized protein</fullName>
    </submittedName>
</protein>
<comment type="caution">
    <text evidence="1">The sequence shown here is derived from an EMBL/GenBank/DDBJ whole genome shotgun (WGS) entry which is preliminary data.</text>
</comment>
<dbReference type="Proteomes" id="UP000824219">
    <property type="component" value="Linkage Group LG27"/>
</dbReference>
<dbReference type="EMBL" id="JAHKSW010000027">
    <property type="protein sequence ID" value="KAG7315513.1"/>
    <property type="molecule type" value="Genomic_DNA"/>
</dbReference>
<accession>A0A9D3SD62</accession>